<comment type="caution">
    <text evidence="1">The sequence shown here is derived from an EMBL/GenBank/DDBJ whole genome shotgun (WGS) entry which is preliminary data.</text>
</comment>
<organism evidence="1 2">
    <name type="scientific">Aldrovandia affinis</name>
    <dbReference type="NCBI Taxonomy" id="143900"/>
    <lineage>
        <taxon>Eukaryota</taxon>
        <taxon>Metazoa</taxon>
        <taxon>Chordata</taxon>
        <taxon>Craniata</taxon>
        <taxon>Vertebrata</taxon>
        <taxon>Euteleostomi</taxon>
        <taxon>Actinopterygii</taxon>
        <taxon>Neopterygii</taxon>
        <taxon>Teleostei</taxon>
        <taxon>Notacanthiformes</taxon>
        <taxon>Halosauridae</taxon>
        <taxon>Aldrovandia</taxon>
    </lineage>
</organism>
<accession>A0AAD7R723</accession>
<gene>
    <name evidence="1" type="ORF">AAFF_G00323350</name>
</gene>
<evidence type="ECO:0008006" key="3">
    <source>
        <dbReference type="Google" id="ProtNLM"/>
    </source>
</evidence>
<dbReference type="Proteomes" id="UP001221898">
    <property type="component" value="Unassembled WGS sequence"/>
</dbReference>
<dbReference type="EMBL" id="JAINUG010000490">
    <property type="protein sequence ID" value="KAJ8367274.1"/>
    <property type="molecule type" value="Genomic_DNA"/>
</dbReference>
<sequence length="136" mass="14689">MATKVSRALYYTPGQVECAAKGDPPATVPQPFHVTFKSSTHATLQAVSGAVSPCSPPALVRVSVFNGSDSKMVHMVLERSDTIGKLQKMYLLERPDLSGSLHLACNGKPVLEHQTLEELKLKESAMFVTYQKCIGG</sequence>
<proteinExistence type="predicted"/>
<name>A0AAD7R723_9TELE</name>
<reference evidence="1" key="1">
    <citation type="journal article" date="2023" name="Science">
        <title>Genome structures resolve the early diversification of teleost fishes.</title>
        <authorList>
            <person name="Parey E."/>
            <person name="Louis A."/>
            <person name="Montfort J."/>
            <person name="Bouchez O."/>
            <person name="Roques C."/>
            <person name="Iampietro C."/>
            <person name="Lluch J."/>
            <person name="Castinel A."/>
            <person name="Donnadieu C."/>
            <person name="Desvignes T."/>
            <person name="Floi Bucao C."/>
            <person name="Jouanno E."/>
            <person name="Wen M."/>
            <person name="Mejri S."/>
            <person name="Dirks R."/>
            <person name="Jansen H."/>
            <person name="Henkel C."/>
            <person name="Chen W.J."/>
            <person name="Zahm M."/>
            <person name="Cabau C."/>
            <person name="Klopp C."/>
            <person name="Thompson A.W."/>
            <person name="Robinson-Rechavi M."/>
            <person name="Braasch I."/>
            <person name="Lecointre G."/>
            <person name="Bobe J."/>
            <person name="Postlethwait J.H."/>
            <person name="Berthelot C."/>
            <person name="Roest Crollius H."/>
            <person name="Guiguen Y."/>
        </authorList>
    </citation>
    <scope>NUCLEOTIDE SEQUENCE</scope>
    <source>
        <strain evidence="1">NC1722</strain>
    </source>
</reference>
<dbReference type="SUPFAM" id="SSF54236">
    <property type="entry name" value="Ubiquitin-like"/>
    <property type="match status" value="1"/>
</dbReference>
<protein>
    <recommendedName>
        <fullName evidence="3">Ubiquitin-like domain-containing protein</fullName>
    </recommendedName>
</protein>
<dbReference type="InterPro" id="IPR029071">
    <property type="entry name" value="Ubiquitin-like_domsf"/>
</dbReference>
<evidence type="ECO:0000313" key="1">
    <source>
        <dbReference type="EMBL" id="KAJ8367274.1"/>
    </source>
</evidence>
<evidence type="ECO:0000313" key="2">
    <source>
        <dbReference type="Proteomes" id="UP001221898"/>
    </source>
</evidence>
<keyword evidence="2" id="KW-1185">Reference proteome</keyword>
<dbReference type="AlphaFoldDB" id="A0AAD7R723"/>